<reference evidence="3" key="2">
    <citation type="journal article" date="2023" name="BMC Genomics">
        <title>Pest status, molecular evolution, and epigenetic factors derived from the genome assembly of Frankliniella fusca, a thysanopteran phytovirus vector.</title>
        <authorList>
            <person name="Catto M.A."/>
            <person name="Labadie P.E."/>
            <person name="Jacobson A.L."/>
            <person name="Kennedy G.G."/>
            <person name="Srinivasan R."/>
            <person name="Hunt B.G."/>
        </authorList>
    </citation>
    <scope>NUCLEOTIDE SEQUENCE</scope>
    <source>
        <strain evidence="3">PL_HMW_Pooled</strain>
    </source>
</reference>
<dbReference type="Pfam" id="PF10551">
    <property type="entry name" value="MULE"/>
    <property type="match status" value="1"/>
</dbReference>
<feature type="signal peptide" evidence="1">
    <location>
        <begin position="1"/>
        <end position="29"/>
    </location>
</feature>
<evidence type="ECO:0000256" key="1">
    <source>
        <dbReference type="SAM" id="SignalP"/>
    </source>
</evidence>
<feature type="chain" id="PRO_5041953804" evidence="1">
    <location>
        <begin position="30"/>
        <end position="523"/>
    </location>
</feature>
<proteinExistence type="predicted"/>
<evidence type="ECO:0000259" key="2">
    <source>
        <dbReference type="Pfam" id="PF10551"/>
    </source>
</evidence>
<keyword evidence="1" id="KW-0732">Signal</keyword>
<organism evidence="3 4">
    <name type="scientific">Frankliniella fusca</name>
    <dbReference type="NCBI Taxonomy" id="407009"/>
    <lineage>
        <taxon>Eukaryota</taxon>
        <taxon>Metazoa</taxon>
        <taxon>Ecdysozoa</taxon>
        <taxon>Arthropoda</taxon>
        <taxon>Hexapoda</taxon>
        <taxon>Insecta</taxon>
        <taxon>Pterygota</taxon>
        <taxon>Neoptera</taxon>
        <taxon>Paraneoptera</taxon>
        <taxon>Thysanoptera</taxon>
        <taxon>Terebrantia</taxon>
        <taxon>Thripoidea</taxon>
        <taxon>Thripidae</taxon>
        <taxon>Frankliniella</taxon>
    </lineage>
</organism>
<reference evidence="3" key="1">
    <citation type="submission" date="2021-07" db="EMBL/GenBank/DDBJ databases">
        <authorList>
            <person name="Catto M.A."/>
            <person name="Jacobson A."/>
            <person name="Kennedy G."/>
            <person name="Labadie P."/>
            <person name="Hunt B.G."/>
            <person name="Srinivasan R."/>
        </authorList>
    </citation>
    <scope>NUCLEOTIDE SEQUENCE</scope>
    <source>
        <strain evidence="3">PL_HMW_Pooled</strain>
        <tissue evidence="3">Head</tissue>
    </source>
</reference>
<dbReference type="EMBL" id="JAHWGI010000043">
    <property type="protein sequence ID" value="KAK3908301.1"/>
    <property type="molecule type" value="Genomic_DNA"/>
</dbReference>
<dbReference type="AlphaFoldDB" id="A0AAE1L690"/>
<sequence>MLNIMWSYRFCRSVLLLALLTLIADTIRAVELICENGFRPGTHYYHLGNGGYAYHASDDSPQAIYFKCVFYERGCRGRAIYSYNGRFTESQPHDHAADAHFVGERHFRENLLNEIGERRFVNYQEILDQYRSDQRYARNVRCKMTLARLRGSMREKHMGRYPNIPHTMRKLTQVLLQNNFVSKTIDGEENLYAGSCTDAEGHHHIAFFSPRMLQFMPSLKIIQGDGTFKSRPALPASRQVFVLVTTWDNVVVPLGWFLMESKSRAAYIAIFNLLRHLCPNLDPDVIVSDWEWAQQDAWQNIFPRAQIQGCLWHLGKAFVKKARSLGILRYRKILPSLVTYLRKATAISLLPRQYFMVGLRCLKDAAFEEDIRVSFLLEPFFDYVEERWIRNAVRRRWMTLFESEYRTNNSCETHNRMLRNKVGAYRPNVYLFIQALATLENNASLDCQLKFGGNNPRRTRRWKSVYTDRQLKRLSFNLRNQIFHNMNEVVLNFLTRASELFHGAFDDHVRRAFGRHPANDDED</sequence>
<dbReference type="InterPro" id="IPR018289">
    <property type="entry name" value="MULE_transposase_dom"/>
</dbReference>
<evidence type="ECO:0000313" key="3">
    <source>
        <dbReference type="EMBL" id="KAK3908301.1"/>
    </source>
</evidence>
<dbReference type="Proteomes" id="UP001219518">
    <property type="component" value="Unassembled WGS sequence"/>
</dbReference>
<accession>A0AAE1L690</accession>
<gene>
    <name evidence="3" type="ORF">KUF71_018799</name>
</gene>
<name>A0AAE1L690_9NEOP</name>
<comment type="caution">
    <text evidence="3">The sequence shown here is derived from an EMBL/GenBank/DDBJ whole genome shotgun (WGS) entry which is preliminary data.</text>
</comment>
<feature type="domain" description="MULE transposase" evidence="2">
    <location>
        <begin position="223"/>
        <end position="316"/>
    </location>
</feature>
<evidence type="ECO:0000313" key="4">
    <source>
        <dbReference type="Proteomes" id="UP001219518"/>
    </source>
</evidence>
<dbReference type="Gene3D" id="2.20.25.240">
    <property type="match status" value="1"/>
</dbReference>
<keyword evidence="4" id="KW-1185">Reference proteome</keyword>
<protein>
    <submittedName>
        <fullName evidence="3">Cytoplasmic protein NCK2</fullName>
    </submittedName>
</protein>